<sequence>LNGDLEISEHNEYKFTNSNSELRSSVDRLVIGYDTSANDIEMLNDQEDSYSKDGTNRILHEPCTIIYSRFCNSKLIDKVMLHLYLKNKFDVPNKKMQNNINIINYNSIEQFRPAYEDDDNLIKL</sequence>
<name>A0ABN7W578_GIGMA</name>
<evidence type="ECO:0000313" key="1">
    <source>
        <dbReference type="EMBL" id="CAG8817380.1"/>
    </source>
</evidence>
<feature type="non-terminal residue" evidence="1">
    <location>
        <position position="1"/>
    </location>
</feature>
<dbReference type="Proteomes" id="UP000789901">
    <property type="component" value="Unassembled WGS sequence"/>
</dbReference>
<organism evidence="1 2">
    <name type="scientific">Gigaspora margarita</name>
    <dbReference type="NCBI Taxonomy" id="4874"/>
    <lineage>
        <taxon>Eukaryota</taxon>
        <taxon>Fungi</taxon>
        <taxon>Fungi incertae sedis</taxon>
        <taxon>Mucoromycota</taxon>
        <taxon>Glomeromycotina</taxon>
        <taxon>Glomeromycetes</taxon>
        <taxon>Diversisporales</taxon>
        <taxon>Gigasporaceae</taxon>
        <taxon>Gigaspora</taxon>
    </lineage>
</organism>
<gene>
    <name evidence="1" type="ORF">GMARGA_LOCUS26789</name>
</gene>
<keyword evidence="2" id="KW-1185">Reference proteome</keyword>
<accession>A0ABN7W578</accession>
<comment type="caution">
    <text evidence="1">The sequence shown here is derived from an EMBL/GenBank/DDBJ whole genome shotgun (WGS) entry which is preliminary data.</text>
</comment>
<protein>
    <submittedName>
        <fullName evidence="1">42985_t:CDS:1</fullName>
    </submittedName>
</protein>
<proteinExistence type="predicted"/>
<dbReference type="EMBL" id="CAJVQB010031764">
    <property type="protein sequence ID" value="CAG8817380.1"/>
    <property type="molecule type" value="Genomic_DNA"/>
</dbReference>
<reference evidence="1 2" key="1">
    <citation type="submission" date="2021-06" db="EMBL/GenBank/DDBJ databases">
        <authorList>
            <person name="Kallberg Y."/>
            <person name="Tangrot J."/>
            <person name="Rosling A."/>
        </authorList>
    </citation>
    <scope>NUCLEOTIDE SEQUENCE [LARGE SCALE GENOMIC DNA]</scope>
    <source>
        <strain evidence="1 2">120-4 pot B 10/14</strain>
    </source>
</reference>
<evidence type="ECO:0000313" key="2">
    <source>
        <dbReference type="Proteomes" id="UP000789901"/>
    </source>
</evidence>